<dbReference type="InterPro" id="IPR036430">
    <property type="entry name" value="RNase_T2-like_sf"/>
</dbReference>
<feature type="non-terminal residue" evidence="3">
    <location>
        <position position="1"/>
    </location>
</feature>
<dbReference type="GO" id="GO:0005576">
    <property type="term" value="C:extracellular region"/>
    <property type="evidence" value="ECO:0007669"/>
    <property type="project" value="TreeGrafter"/>
</dbReference>
<sequence>NADRCCVPDYGLLALALQWESGVGPADAFTVHGLWPNRCDGSSAPDDGCDTKRKYRDVGSIIQAKDGALYAQMNEFWPSNSGKNTNFWQVHASATHEWGKHGTCLLTLAPSCYGSTYSANQEMLDYFSQTLALRRQYNLYRAFTDAGLRPGDRATNERFNAAAVKALGRGVTLRCNNGQISEVLLYFTVRGHEYTLVDPPRSGNRGCNGQVLWATK</sequence>
<reference evidence="4" key="1">
    <citation type="journal article" date="2018" name="Nat. Microbiol.">
        <title>Leveraging single-cell genomics to expand the fungal tree of life.</title>
        <authorList>
            <person name="Ahrendt S.R."/>
            <person name="Quandt C.A."/>
            <person name="Ciobanu D."/>
            <person name="Clum A."/>
            <person name="Salamov A."/>
            <person name="Andreopoulos B."/>
            <person name="Cheng J.F."/>
            <person name="Woyke T."/>
            <person name="Pelin A."/>
            <person name="Henrissat B."/>
            <person name="Reynolds N.K."/>
            <person name="Benny G.L."/>
            <person name="Smith M.E."/>
            <person name="James T.Y."/>
            <person name="Grigoriev I.V."/>
        </authorList>
    </citation>
    <scope>NUCLEOTIDE SEQUENCE [LARGE SCALE GENOMIC DNA]</scope>
    <source>
        <strain evidence="4">RSA 1356</strain>
    </source>
</reference>
<dbReference type="GO" id="GO:0003723">
    <property type="term" value="F:RNA binding"/>
    <property type="evidence" value="ECO:0007669"/>
    <property type="project" value="InterPro"/>
</dbReference>
<accession>A0A4P9XK48</accession>
<dbReference type="AlphaFoldDB" id="A0A4P9XK48"/>
<evidence type="ECO:0000256" key="1">
    <source>
        <dbReference type="ARBA" id="ARBA00007469"/>
    </source>
</evidence>
<dbReference type="PROSITE" id="PS00530">
    <property type="entry name" value="RNASE_T2_1"/>
    <property type="match status" value="1"/>
</dbReference>
<dbReference type="GO" id="GO:0006401">
    <property type="term" value="P:RNA catabolic process"/>
    <property type="evidence" value="ECO:0007669"/>
    <property type="project" value="TreeGrafter"/>
</dbReference>
<comment type="similarity">
    <text evidence="1 2">Belongs to the RNase T2 family.</text>
</comment>
<dbReference type="SUPFAM" id="SSF55895">
    <property type="entry name" value="Ribonuclease Rh-like"/>
    <property type="match status" value="1"/>
</dbReference>
<dbReference type="Gene3D" id="3.90.730.10">
    <property type="entry name" value="Ribonuclease T2-like"/>
    <property type="match status" value="1"/>
</dbReference>
<dbReference type="InterPro" id="IPR018188">
    <property type="entry name" value="RNase_T2_His_AS_1"/>
</dbReference>
<feature type="non-terminal residue" evidence="3">
    <location>
        <position position="216"/>
    </location>
</feature>
<proteinExistence type="inferred from homology"/>
<dbReference type="PANTHER" id="PTHR11240:SF22">
    <property type="entry name" value="RIBONUCLEASE T2"/>
    <property type="match status" value="1"/>
</dbReference>
<name>A0A4P9XK48_9FUNG</name>
<gene>
    <name evidence="3" type="ORF">THASP1DRAFT_3129</name>
</gene>
<evidence type="ECO:0000256" key="2">
    <source>
        <dbReference type="RuleBase" id="RU004328"/>
    </source>
</evidence>
<dbReference type="GO" id="GO:0033897">
    <property type="term" value="F:ribonuclease T2 activity"/>
    <property type="evidence" value="ECO:0007669"/>
    <property type="project" value="InterPro"/>
</dbReference>
<protein>
    <submittedName>
        <fullName evidence="3">Ribonuclease T2-like protein</fullName>
    </submittedName>
</protein>
<organism evidence="3 4">
    <name type="scientific">Thamnocephalis sphaerospora</name>
    <dbReference type="NCBI Taxonomy" id="78915"/>
    <lineage>
        <taxon>Eukaryota</taxon>
        <taxon>Fungi</taxon>
        <taxon>Fungi incertae sedis</taxon>
        <taxon>Zoopagomycota</taxon>
        <taxon>Zoopagomycotina</taxon>
        <taxon>Zoopagomycetes</taxon>
        <taxon>Zoopagales</taxon>
        <taxon>Sigmoideomycetaceae</taxon>
        <taxon>Thamnocephalis</taxon>
    </lineage>
</organism>
<dbReference type="PANTHER" id="PTHR11240">
    <property type="entry name" value="RIBONUCLEASE T2"/>
    <property type="match status" value="1"/>
</dbReference>
<evidence type="ECO:0000313" key="4">
    <source>
        <dbReference type="Proteomes" id="UP000271241"/>
    </source>
</evidence>
<dbReference type="EMBL" id="KZ993081">
    <property type="protein sequence ID" value="RKP05600.1"/>
    <property type="molecule type" value="Genomic_DNA"/>
</dbReference>
<evidence type="ECO:0000313" key="3">
    <source>
        <dbReference type="EMBL" id="RKP05600.1"/>
    </source>
</evidence>
<dbReference type="OrthoDB" id="435754at2759"/>
<dbReference type="Pfam" id="PF00445">
    <property type="entry name" value="Ribonuclease_T2"/>
    <property type="match status" value="1"/>
</dbReference>
<dbReference type="InterPro" id="IPR001568">
    <property type="entry name" value="RNase_T2-like"/>
</dbReference>
<keyword evidence="4" id="KW-1185">Reference proteome</keyword>
<dbReference type="Proteomes" id="UP000271241">
    <property type="component" value="Unassembled WGS sequence"/>
</dbReference>